<dbReference type="InParanoid" id="A0A6J0C4U2"/>
<dbReference type="PANTHER" id="PTHR21381:SF3">
    <property type="entry name" value="SGC REGION PROTEIN SGCQ-RELATED"/>
    <property type="match status" value="1"/>
</dbReference>
<dbReference type="Proteomes" id="UP000829291">
    <property type="component" value="Chromosome 2"/>
</dbReference>
<comment type="similarity">
    <text evidence="1">Belongs to the BtpA family.</text>
</comment>
<dbReference type="InterPro" id="IPR011060">
    <property type="entry name" value="RibuloseP-bd_barrel"/>
</dbReference>
<dbReference type="KEGG" id="nlo:107225556"/>
<name>A0A6J0C4U2_NEOLC</name>
<dbReference type="InterPro" id="IPR005137">
    <property type="entry name" value="BtpA"/>
</dbReference>
<dbReference type="OrthoDB" id="10045006at2759"/>
<accession>A0A6J0C4U2</accession>
<evidence type="ECO:0000313" key="3">
    <source>
        <dbReference type="RefSeq" id="XP_015521552.1"/>
    </source>
</evidence>
<dbReference type="NCBIfam" id="TIGR00259">
    <property type="entry name" value="thylakoid_BtpA"/>
    <property type="match status" value="1"/>
</dbReference>
<gene>
    <name evidence="3" type="primary">LOC107225556</name>
</gene>
<dbReference type="PIRSF" id="PIRSF005956">
    <property type="entry name" value="BtpA"/>
    <property type="match status" value="1"/>
</dbReference>
<reference evidence="3" key="1">
    <citation type="submission" date="2025-08" db="UniProtKB">
        <authorList>
            <consortium name="RefSeq"/>
        </authorList>
    </citation>
    <scope>IDENTIFICATION</scope>
    <source>
        <tissue evidence="3">Thorax and Abdomen</tissue>
    </source>
</reference>
<dbReference type="GeneID" id="107225556"/>
<keyword evidence="2" id="KW-1185">Reference proteome</keyword>
<proteinExistence type="inferred from homology"/>
<dbReference type="RefSeq" id="XP_015521552.1">
    <property type="nucleotide sequence ID" value="XM_015666066.2"/>
</dbReference>
<dbReference type="Gene3D" id="3.20.20.70">
    <property type="entry name" value="Aldolase class I"/>
    <property type="match status" value="1"/>
</dbReference>
<dbReference type="CDD" id="cd04722">
    <property type="entry name" value="TIM_phosphate_binding"/>
    <property type="match status" value="1"/>
</dbReference>
<evidence type="ECO:0000313" key="2">
    <source>
        <dbReference type="Proteomes" id="UP000829291"/>
    </source>
</evidence>
<organism evidence="3">
    <name type="scientific">Neodiprion lecontei</name>
    <name type="common">Redheaded pine sawfly</name>
    <dbReference type="NCBI Taxonomy" id="441921"/>
    <lineage>
        <taxon>Eukaryota</taxon>
        <taxon>Metazoa</taxon>
        <taxon>Ecdysozoa</taxon>
        <taxon>Arthropoda</taxon>
        <taxon>Hexapoda</taxon>
        <taxon>Insecta</taxon>
        <taxon>Pterygota</taxon>
        <taxon>Neoptera</taxon>
        <taxon>Endopterygota</taxon>
        <taxon>Hymenoptera</taxon>
        <taxon>Tenthredinoidea</taxon>
        <taxon>Diprionidae</taxon>
        <taxon>Diprioninae</taxon>
        <taxon>Neodiprion</taxon>
    </lineage>
</organism>
<sequence length="271" mass="29158">MLRFRKVFTKTGCSAIGMIHVGGLPGTPRYGGSVKRIITDALDDAAIYASCKMDGVLVENMHDIPYVRSKDLLPETTALMTRVCSEVRKIVPRHVPCGVQVLAGANKEAIAVAQAADLQFIRAEGFVFSHIADEGFTDASAGSLLRYRKQIDAEDILVFSDIKKKHSAHSITSDVTLSETAKAAEFFLTDGVIITGSATGDPADASQVKEVKRVAKGPVIVGSGVTTENLEKYLTADAVIVGTYFKTDGQWENAVNSDRVKCFMEKLGKLG</sequence>
<dbReference type="SUPFAM" id="SSF51366">
    <property type="entry name" value="Ribulose-phoshate binding barrel"/>
    <property type="match status" value="1"/>
</dbReference>
<protein>
    <submittedName>
        <fullName evidence="3">Uncharacterized protein F13E9.13, mitochondrial</fullName>
    </submittedName>
</protein>
<dbReference type="InterPro" id="IPR013785">
    <property type="entry name" value="Aldolase_TIM"/>
</dbReference>
<evidence type="ECO:0000256" key="1">
    <source>
        <dbReference type="ARBA" id="ARBA00006007"/>
    </source>
</evidence>
<dbReference type="AlphaFoldDB" id="A0A6J0C4U2"/>
<dbReference type="Pfam" id="PF03437">
    <property type="entry name" value="BtpA"/>
    <property type="match status" value="1"/>
</dbReference>
<dbReference type="PANTHER" id="PTHR21381">
    <property type="entry name" value="ZGC:162297"/>
    <property type="match status" value="1"/>
</dbReference>